<sequence length="172" mass="20512">MCHLFRKQVLPILNHNLPPARQRLIGIKRISCHLLIFLYGCFFAPKRYCYRNWRTFHLSGWIQSEPNAYLPITPEVIRLYPTAVRNRKTIKGRKPGKSCVHTDTSVCTELKKRHRQKELKKIEQKRRARAKIVKCILKELNSRHKKIESDEDTEKSALWQFILWESTIYLVD</sequence>
<proteinExistence type="predicted"/>
<accession>A0ABD2P992</accession>
<reference evidence="1 2" key="1">
    <citation type="journal article" date="2021" name="BMC Biol.">
        <title>Horizontally acquired antibacterial genes associated with adaptive radiation of ladybird beetles.</title>
        <authorList>
            <person name="Li H.S."/>
            <person name="Tang X.F."/>
            <person name="Huang Y.H."/>
            <person name="Xu Z.Y."/>
            <person name="Chen M.L."/>
            <person name="Du X.Y."/>
            <person name="Qiu B.Y."/>
            <person name="Chen P.T."/>
            <person name="Zhang W."/>
            <person name="Slipinski A."/>
            <person name="Escalona H.E."/>
            <person name="Waterhouse R.M."/>
            <person name="Zwick A."/>
            <person name="Pang H."/>
        </authorList>
    </citation>
    <scope>NUCLEOTIDE SEQUENCE [LARGE SCALE GENOMIC DNA]</scope>
    <source>
        <strain evidence="1">SYSU2018</strain>
    </source>
</reference>
<dbReference type="Proteomes" id="UP001516400">
    <property type="component" value="Unassembled WGS sequence"/>
</dbReference>
<evidence type="ECO:0000313" key="1">
    <source>
        <dbReference type="EMBL" id="KAL3287306.1"/>
    </source>
</evidence>
<name>A0ABD2P992_9CUCU</name>
<organism evidence="1 2">
    <name type="scientific">Cryptolaemus montrouzieri</name>
    <dbReference type="NCBI Taxonomy" id="559131"/>
    <lineage>
        <taxon>Eukaryota</taxon>
        <taxon>Metazoa</taxon>
        <taxon>Ecdysozoa</taxon>
        <taxon>Arthropoda</taxon>
        <taxon>Hexapoda</taxon>
        <taxon>Insecta</taxon>
        <taxon>Pterygota</taxon>
        <taxon>Neoptera</taxon>
        <taxon>Endopterygota</taxon>
        <taxon>Coleoptera</taxon>
        <taxon>Polyphaga</taxon>
        <taxon>Cucujiformia</taxon>
        <taxon>Coccinelloidea</taxon>
        <taxon>Coccinellidae</taxon>
        <taxon>Scymninae</taxon>
        <taxon>Scymnini</taxon>
        <taxon>Cryptolaemus</taxon>
    </lineage>
</organism>
<gene>
    <name evidence="1" type="ORF">HHI36_001781</name>
</gene>
<comment type="caution">
    <text evidence="1">The sequence shown here is derived from an EMBL/GenBank/DDBJ whole genome shotgun (WGS) entry which is preliminary data.</text>
</comment>
<keyword evidence="2" id="KW-1185">Reference proteome</keyword>
<protein>
    <submittedName>
        <fullName evidence="1">Uncharacterized protein</fullName>
    </submittedName>
</protein>
<dbReference type="EMBL" id="JABFTP020000185">
    <property type="protein sequence ID" value="KAL3287306.1"/>
    <property type="molecule type" value="Genomic_DNA"/>
</dbReference>
<dbReference type="AlphaFoldDB" id="A0ABD2P992"/>
<evidence type="ECO:0000313" key="2">
    <source>
        <dbReference type="Proteomes" id="UP001516400"/>
    </source>
</evidence>